<dbReference type="InterPro" id="IPR011777">
    <property type="entry name" value="Geranylgeranyl_Rdtase_fam"/>
</dbReference>
<evidence type="ECO:0000259" key="1">
    <source>
        <dbReference type="Pfam" id="PF01494"/>
    </source>
</evidence>
<dbReference type="Proteomes" id="UP000249645">
    <property type="component" value="Unassembled WGS sequence"/>
</dbReference>
<dbReference type="EMBL" id="QFOI01000072">
    <property type="protein sequence ID" value="PZP50318.1"/>
    <property type="molecule type" value="Genomic_DNA"/>
</dbReference>
<dbReference type="GO" id="GO:0071949">
    <property type="term" value="F:FAD binding"/>
    <property type="evidence" value="ECO:0007669"/>
    <property type="project" value="InterPro"/>
</dbReference>
<dbReference type="Pfam" id="PF01494">
    <property type="entry name" value="FAD_binding_3"/>
    <property type="match status" value="1"/>
</dbReference>
<dbReference type="PRINTS" id="PR00420">
    <property type="entry name" value="RNGMNOXGNASE"/>
</dbReference>
<reference evidence="2 3" key="1">
    <citation type="submission" date="2017-11" db="EMBL/GenBank/DDBJ databases">
        <title>Infants hospitalized years apart are colonized by the same room-sourced microbial strains.</title>
        <authorList>
            <person name="Brooks B."/>
            <person name="Olm M.R."/>
            <person name="Firek B.A."/>
            <person name="Baker R."/>
            <person name="Thomas B.C."/>
            <person name="Morowitz M.J."/>
            <person name="Banfield J.F."/>
        </authorList>
    </citation>
    <scope>NUCLEOTIDE SEQUENCE [LARGE SCALE GENOMIC DNA]</scope>
    <source>
        <strain evidence="2">S2_009_000_R2_76</strain>
    </source>
</reference>
<dbReference type="AlphaFoldDB" id="A0A2W5F4J5"/>
<gene>
    <name evidence="2" type="ORF">DI598_05845</name>
</gene>
<dbReference type="InterPro" id="IPR050407">
    <property type="entry name" value="Geranylgeranyl_reductase"/>
</dbReference>
<comment type="caution">
    <text evidence="2">The sequence shown here is derived from an EMBL/GenBank/DDBJ whole genome shotgun (WGS) entry which is preliminary data.</text>
</comment>
<dbReference type="Gene3D" id="3.50.50.60">
    <property type="entry name" value="FAD/NAD(P)-binding domain"/>
    <property type="match status" value="1"/>
</dbReference>
<dbReference type="PANTHER" id="PTHR42685:SF22">
    <property type="entry name" value="CONDITIONED MEDIUM FACTOR RECEPTOR 1"/>
    <property type="match status" value="1"/>
</dbReference>
<dbReference type="InterPro" id="IPR002938">
    <property type="entry name" value="FAD-bd"/>
</dbReference>
<dbReference type="NCBIfam" id="TIGR02032">
    <property type="entry name" value="GG-red-SF"/>
    <property type="match status" value="1"/>
</dbReference>
<dbReference type="GO" id="GO:0016628">
    <property type="term" value="F:oxidoreductase activity, acting on the CH-CH group of donors, NAD or NADP as acceptor"/>
    <property type="evidence" value="ECO:0007669"/>
    <property type="project" value="InterPro"/>
</dbReference>
<proteinExistence type="predicted"/>
<dbReference type="InterPro" id="IPR036188">
    <property type="entry name" value="FAD/NAD-bd_sf"/>
</dbReference>
<accession>A0A2W5F4J5</accession>
<dbReference type="SUPFAM" id="SSF51905">
    <property type="entry name" value="FAD/NAD(P)-binding domain"/>
    <property type="match status" value="1"/>
</dbReference>
<evidence type="ECO:0000313" key="2">
    <source>
        <dbReference type="EMBL" id="PZP50318.1"/>
    </source>
</evidence>
<protein>
    <submittedName>
        <fullName evidence="2">Geranylgeranyl reductase</fullName>
    </submittedName>
</protein>
<name>A0A2W5F4J5_9SPHI</name>
<dbReference type="PANTHER" id="PTHR42685">
    <property type="entry name" value="GERANYLGERANYL DIPHOSPHATE REDUCTASE"/>
    <property type="match status" value="1"/>
</dbReference>
<feature type="domain" description="FAD-binding" evidence="1">
    <location>
        <begin position="5"/>
        <end position="312"/>
    </location>
</feature>
<evidence type="ECO:0000313" key="3">
    <source>
        <dbReference type="Proteomes" id="UP000249645"/>
    </source>
</evidence>
<sequence>MKKIETSVVIIGCGPAGISASIFLSKSKIPHVIIEKDEYPRDKICGDGCSGKTVYVLKKANVDWLNEIFQDNTKFLPSYGVKFVAPNDKFIDIPFSLDKSELPHPPGFTTRRLVFDNYLFSKIDMTYATIYQKAKISEINTQNNTIIFKDRNGEDLVVTCLLIIGADGDKGITRKTFLQNNSVVKTSMIGLRAYYKGVTDMHEDNYIELHFLKKVLPGYFWIFPLPNGDANVGIGMDSELVRKKKINLREIMLNAIAEHPNIKKRFENAVLEDKIYGWGLPMGTQKTKVSGRGYMLVGDAASLIDPFTGEGIGNALYSGMLATEAAVKAIAENRFDSDFLQKEYGDVLFEKIGDELQLSYTMQKLVKFPWLFNMVVNKAYKSPELRNTLTSMFKDMDVKALLKKPSFYWKIFTNQ</sequence>
<organism evidence="2 3">
    <name type="scientific">Pseudopedobacter saltans</name>
    <dbReference type="NCBI Taxonomy" id="151895"/>
    <lineage>
        <taxon>Bacteria</taxon>
        <taxon>Pseudomonadati</taxon>
        <taxon>Bacteroidota</taxon>
        <taxon>Sphingobacteriia</taxon>
        <taxon>Sphingobacteriales</taxon>
        <taxon>Sphingobacteriaceae</taxon>
        <taxon>Pseudopedobacter</taxon>
    </lineage>
</organism>